<sequence>MSDSCNSRHFSWLMKSCFPNPNDNNSAVVPQHHCSTTTATTTLNSLPDDLLLECLSRVASSSIPSLSLVCRRWARLLQSPPFFQLRRRHGLLHHTLFAISASNSATDSALFAATLQLDTNAVWKVSCFITDNDEVDDAVSYGNSFHRFPSNARLTAIGHRVYIIGRNATLRYDTWSGKVTARSPMMFPRKKFAVASVSGKIYVTGGGQKMTAVEEYDPEEDKWVVATHATRSRYGCIGASVDGVFYVIGGLKLGGASRNELSRAGVGGAAGPEAHVYASSMDLYDVEAREWLRSRAVPGGGCVVAACAAGGHIYVLASHAVELSFWRFEARRKVAGAGGGFGEWCRINSPPLPAQIRVDGTVRFSCVGVGEKVVLVQVSGCIDDLLRRSGRFARGLKESLVLVYDPVGGGWTRSANLPEMIRRAACACADVKGPELRKQKTKVDWKTRLGFLINRRMDRGDDQSPAQGGTARILVEFLEVAITSIVFLKGVYPTGAFERRRYMNMVVQRARHPELRDYIHSAVSGLLPFIQKGLVERLAVIFYNTGNTPVEKFMFKLAVNQSYGSKVEEADLEFSLRSFLVKLSISEPLTRTLSHDCRWEITAYFRSLPQASTSKDAGLWIPTDTKQWQRPPLITPIKSMNSEPLCVQLYLEHPTLNEPKP</sequence>
<comment type="subcellular location">
    <subcellularLocation>
        <location evidence="1">Nucleus</location>
    </subcellularLocation>
</comment>
<evidence type="ECO:0000256" key="3">
    <source>
        <dbReference type="ARBA" id="ARBA00023242"/>
    </source>
</evidence>
<dbReference type="InterPro" id="IPR006652">
    <property type="entry name" value="Kelch_1"/>
</dbReference>
<dbReference type="Gene3D" id="1.20.1280.50">
    <property type="match status" value="1"/>
</dbReference>
<dbReference type="PROSITE" id="PS50815">
    <property type="entry name" value="HORMA"/>
    <property type="match status" value="1"/>
</dbReference>
<dbReference type="FunFam" id="3.30.900.10:FF:000003">
    <property type="entry name" value="Mitotic spindle assembly checkpoint protein MAD2B"/>
    <property type="match status" value="1"/>
</dbReference>
<evidence type="ECO:0008006" key="8">
    <source>
        <dbReference type="Google" id="ProtNLM"/>
    </source>
</evidence>
<keyword evidence="7" id="KW-1185">Reference proteome</keyword>
<dbReference type="Proteomes" id="UP000796880">
    <property type="component" value="Unassembled WGS sequence"/>
</dbReference>
<dbReference type="Pfam" id="PF00646">
    <property type="entry name" value="F-box"/>
    <property type="match status" value="1"/>
</dbReference>
<evidence type="ECO:0000256" key="2">
    <source>
        <dbReference type="ARBA" id="ARBA00022763"/>
    </source>
</evidence>
<reference evidence="6" key="1">
    <citation type="submission" date="2020-03" db="EMBL/GenBank/DDBJ databases">
        <title>A high-quality chromosome-level genome assembly of a woody plant with both climbing and erect habits, Rhamnella rubrinervis.</title>
        <authorList>
            <person name="Lu Z."/>
            <person name="Yang Y."/>
            <person name="Zhu X."/>
            <person name="Sun Y."/>
        </authorList>
    </citation>
    <scope>NUCLEOTIDE SEQUENCE</scope>
    <source>
        <strain evidence="6">BYM</strain>
        <tissue evidence="6">Leaf</tissue>
    </source>
</reference>
<dbReference type="OrthoDB" id="45365at2759"/>
<dbReference type="PANTHER" id="PTHR11842:SF10">
    <property type="entry name" value="MITOTIC SPINDLE ASSEMBLY CHECKPOINT PROTEIN MAD2B"/>
    <property type="match status" value="1"/>
</dbReference>
<dbReference type="GO" id="GO:0006974">
    <property type="term" value="P:DNA damage response"/>
    <property type="evidence" value="ECO:0007669"/>
    <property type="project" value="UniProtKB-KW"/>
</dbReference>
<evidence type="ECO:0000259" key="4">
    <source>
        <dbReference type="PROSITE" id="PS50181"/>
    </source>
</evidence>
<comment type="caution">
    <text evidence="6">The sequence shown here is derived from an EMBL/GenBank/DDBJ whole genome shotgun (WGS) entry which is preliminary data.</text>
</comment>
<dbReference type="SUPFAM" id="SSF81383">
    <property type="entry name" value="F-box domain"/>
    <property type="match status" value="1"/>
</dbReference>
<dbReference type="Gene3D" id="3.30.900.10">
    <property type="entry name" value="HORMA domain"/>
    <property type="match status" value="1"/>
</dbReference>
<dbReference type="InterPro" id="IPR036570">
    <property type="entry name" value="HORMA_dom_sf"/>
</dbReference>
<dbReference type="SUPFAM" id="SSF56019">
    <property type="entry name" value="The spindle assembly checkpoint protein mad2"/>
    <property type="match status" value="1"/>
</dbReference>
<keyword evidence="3" id="KW-0539">Nucleus</keyword>
<dbReference type="SMART" id="SM00256">
    <property type="entry name" value="FBOX"/>
    <property type="match status" value="1"/>
</dbReference>
<dbReference type="GO" id="GO:0016035">
    <property type="term" value="C:zeta DNA polymerase complex"/>
    <property type="evidence" value="ECO:0007669"/>
    <property type="project" value="TreeGrafter"/>
</dbReference>
<organism evidence="6 7">
    <name type="scientific">Rhamnella rubrinervis</name>
    <dbReference type="NCBI Taxonomy" id="2594499"/>
    <lineage>
        <taxon>Eukaryota</taxon>
        <taxon>Viridiplantae</taxon>
        <taxon>Streptophyta</taxon>
        <taxon>Embryophyta</taxon>
        <taxon>Tracheophyta</taxon>
        <taxon>Spermatophyta</taxon>
        <taxon>Magnoliopsida</taxon>
        <taxon>eudicotyledons</taxon>
        <taxon>Gunneridae</taxon>
        <taxon>Pentapetalae</taxon>
        <taxon>rosids</taxon>
        <taxon>fabids</taxon>
        <taxon>Rosales</taxon>
        <taxon>Rhamnaceae</taxon>
        <taxon>rhamnoid group</taxon>
        <taxon>Rhamneae</taxon>
        <taxon>Rhamnella</taxon>
    </lineage>
</organism>
<dbReference type="InterPro" id="IPR015915">
    <property type="entry name" value="Kelch-typ_b-propeller"/>
</dbReference>
<dbReference type="PROSITE" id="PS50181">
    <property type="entry name" value="FBOX"/>
    <property type="match status" value="1"/>
</dbReference>
<dbReference type="InterPro" id="IPR003511">
    <property type="entry name" value="HORMA_dom"/>
</dbReference>
<dbReference type="Gene3D" id="2.120.10.80">
    <property type="entry name" value="Kelch-type beta propeller"/>
    <property type="match status" value="1"/>
</dbReference>
<gene>
    <name evidence="6" type="ORF">FNV43_RR05709</name>
</gene>
<dbReference type="InterPro" id="IPR001810">
    <property type="entry name" value="F-box_dom"/>
</dbReference>
<evidence type="ECO:0000259" key="5">
    <source>
        <dbReference type="PROSITE" id="PS50815"/>
    </source>
</evidence>
<dbReference type="EMBL" id="VOIH02000002">
    <property type="protein sequence ID" value="KAF3455261.1"/>
    <property type="molecule type" value="Genomic_DNA"/>
</dbReference>
<evidence type="ECO:0000313" key="6">
    <source>
        <dbReference type="EMBL" id="KAF3455261.1"/>
    </source>
</evidence>
<keyword evidence="2" id="KW-0227">DNA damage</keyword>
<dbReference type="Pfam" id="PF01344">
    <property type="entry name" value="Kelch_1"/>
    <property type="match status" value="1"/>
</dbReference>
<dbReference type="Pfam" id="PF02301">
    <property type="entry name" value="HORMA"/>
    <property type="match status" value="1"/>
</dbReference>
<evidence type="ECO:0000313" key="7">
    <source>
        <dbReference type="Proteomes" id="UP000796880"/>
    </source>
</evidence>
<evidence type="ECO:0000256" key="1">
    <source>
        <dbReference type="ARBA" id="ARBA00004123"/>
    </source>
</evidence>
<dbReference type="CDD" id="cd22152">
    <property type="entry name" value="F-box_AtAFR-like"/>
    <property type="match status" value="1"/>
</dbReference>
<proteinExistence type="predicted"/>
<protein>
    <recommendedName>
        <fullName evidence="8">F-box domain-containing protein</fullName>
    </recommendedName>
</protein>
<dbReference type="SMART" id="SM00612">
    <property type="entry name" value="Kelch"/>
    <property type="match status" value="2"/>
</dbReference>
<accession>A0A8K0HMK5</accession>
<feature type="domain" description="HORMA" evidence="5">
    <location>
        <begin position="468"/>
        <end position="651"/>
    </location>
</feature>
<dbReference type="SUPFAM" id="SSF117281">
    <property type="entry name" value="Kelch motif"/>
    <property type="match status" value="1"/>
</dbReference>
<dbReference type="PANTHER" id="PTHR11842">
    <property type="entry name" value="MITOTIC SPINDLE ASSEMBLY CHECKPOINT PROTEIN MAD2"/>
    <property type="match status" value="1"/>
</dbReference>
<feature type="domain" description="F-box" evidence="4">
    <location>
        <begin position="40"/>
        <end position="86"/>
    </location>
</feature>
<dbReference type="AlphaFoldDB" id="A0A8K0HMK5"/>
<name>A0A8K0HMK5_9ROSA</name>
<dbReference type="GO" id="GO:0005634">
    <property type="term" value="C:nucleus"/>
    <property type="evidence" value="ECO:0007669"/>
    <property type="project" value="UniProtKB-SubCell"/>
</dbReference>
<dbReference type="InterPro" id="IPR036047">
    <property type="entry name" value="F-box-like_dom_sf"/>
</dbReference>
<dbReference type="InterPro" id="IPR045091">
    <property type="entry name" value="Mad2-like"/>
</dbReference>